<keyword evidence="2" id="KW-1185">Reference proteome</keyword>
<protein>
    <submittedName>
        <fullName evidence="1">Uncharacterized protein</fullName>
    </submittedName>
</protein>
<evidence type="ECO:0000313" key="2">
    <source>
        <dbReference type="Proteomes" id="UP000325577"/>
    </source>
</evidence>
<dbReference type="OrthoDB" id="1849062at2759"/>
<evidence type="ECO:0000313" key="1">
    <source>
        <dbReference type="EMBL" id="KAA8516937.1"/>
    </source>
</evidence>
<sequence length="444" mass="52036">MAGMKDIAVQSSMPKEPNHEEWVESIINCRGAHQANQSQTEKPPRINRISQMLRDTYDYGKYYEPRFVSIGPYHYGNPKLQEGQNLKPIIANKFVSNDRQQLQALYEKLFEKIEEVKECYGENLNSKFDKEKLAEMMLLDGCFILYYIKCVLREKIYKRSLAMKSHVIAFVRRDLILLENQLPFFVLGVLMDNSKILKKDQWMQNINVFIQNNTMTPQNKEWKELQPLNYDMERPATHLLELLHRRMVSPIYYMYTQSKPVRFTFHGLKELTAVGIQLKPANTGQLTEIDYDSSTATLKIPSITVDESTKSKLLNLIAYEMCPDAQSDLVFTTYTCFMDSLIDNPEDVKKLRSQKILQNCLHSDHYVAQIFNEIGANLVSIPYFYKYENLWEKIQKDYEDKKRRYMAEFRAEYLVSFWTDKPDSSVDPALVPSSSRFVDLNQDL</sequence>
<dbReference type="Pfam" id="PF03140">
    <property type="entry name" value="DUF247"/>
    <property type="match status" value="1"/>
</dbReference>
<dbReference type="EMBL" id="CM018051">
    <property type="protein sequence ID" value="KAA8516937.1"/>
    <property type="molecule type" value="Genomic_DNA"/>
</dbReference>
<gene>
    <name evidence="1" type="ORF">F0562_017245</name>
</gene>
<dbReference type="PANTHER" id="PTHR31549">
    <property type="entry name" value="PROTEIN, PUTATIVE (DUF247)-RELATED-RELATED"/>
    <property type="match status" value="1"/>
</dbReference>
<dbReference type="PANTHER" id="PTHR31549:SF149">
    <property type="entry name" value="ISOPRENOID SYNTHASE DOMAIN-CONTAINING PROTEIN"/>
    <property type="match status" value="1"/>
</dbReference>
<organism evidence="1 2">
    <name type="scientific">Nyssa sinensis</name>
    <dbReference type="NCBI Taxonomy" id="561372"/>
    <lineage>
        <taxon>Eukaryota</taxon>
        <taxon>Viridiplantae</taxon>
        <taxon>Streptophyta</taxon>
        <taxon>Embryophyta</taxon>
        <taxon>Tracheophyta</taxon>
        <taxon>Spermatophyta</taxon>
        <taxon>Magnoliopsida</taxon>
        <taxon>eudicotyledons</taxon>
        <taxon>Gunneridae</taxon>
        <taxon>Pentapetalae</taxon>
        <taxon>asterids</taxon>
        <taxon>Cornales</taxon>
        <taxon>Nyssaceae</taxon>
        <taxon>Nyssa</taxon>
    </lineage>
</organism>
<reference evidence="1 2" key="1">
    <citation type="submission" date="2019-09" db="EMBL/GenBank/DDBJ databases">
        <title>A chromosome-level genome assembly of the Chinese tupelo Nyssa sinensis.</title>
        <authorList>
            <person name="Yang X."/>
            <person name="Kang M."/>
            <person name="Yang Y."/>
            <person name="Xiong H."/>
            <person name="Wang M."/>
            <person name="Zhang Z."/>
            <person name="Wang Z."/>
            <person name="Wu H."/>
            <person name="Ma T."/>
            <person name="Liu J."/>
            <person name="Xi Z."/>
        </authorList>
    </citation>
    <scope>NUCLEOTIDE SEQUENCE [LARGE SCALE GENOMIC DNA]</scope>
    <source>
        <strain evidence="1">J267</strain>
        <tissue evidence="1">Leaf</tissue>
    </source>
</reference>
<name>A0A5J4ZI56_9ASTE</name>
<proteinExistence type="predicted"/>
<dbReference type="Proteomes" id="UP000325577">
    <property type="component" value="Linkage Group LG8"/>
</dbReference>
<dbReference type="AlphaFoldDB" id="A0A5J4ZI56"/>
<accession>A0A5J4ZI56</accession>
<dbReference type="InterPro" id="IPR004158">
    <property type="entry name" value="DUF247_pln"/>
</dbReference>